<dbReference type="EMBL" id="MU839001">
    <property type="protein sequence ID" value="KAK1770093.1"/>
    <property type="molecule type" value="Genomic_DNA"/>
</dbReference>
<dbReference type="PANTHER" id="PTHR28027:SF2">
    <property type="entry name" value="TRANSCRIPTIONAL REGULATOR MIT1"/>
    <property type="match status" value="1"/>
</dbReference>
<organism evidence="3 4">
    <name type="scientific">Phialemonium atrogriseum</name>
    <dbReference type="NCBI Taxonomy" id="1093897"/>
    <lineage>
        <taxon>Eukaryota</taxon>
        <taxon>Fungi</taxon>
        <taxon>Dikarya</taxon>
        <taxon>Ascomycota</taxon>
        <taxon>Pezizomycotina</taxon>
        <taxon>Sordariomycetes</taxon>
        <taxon>Sordariomycetidae</taxon>
        <taxon>Cephalothecales</taxon>
        <taxon>Cephalothecaceae</taxon>
        <taxon>Phialemonium</taxon>
    </lineage>
</organism>
<comment type="caution">
    <text evidence="3">The sequence shown here is derived from an EMBL/GenBank/DDBJ whole genome shotgun (WGS) entry which is preliminary data.</text>
</comment>
<comment type="similarity">
    <text evidence="1">Belongs to the MIT1/WOR1 family.</text>
</comment>
<name>A0AAJ0C4P4_9PEZI</name>
<evidence type="ECO:0000313" key="4">
    <source>
        <dbReference type="Proteomes" id="UP001244011"/>
    </source>
</evidence>
<gene>
    <name evidence="3" type="ORF">QBC33DRAFT_311929</name>
</gene>
<sequence length="448" mass="48827">MQGEPAPLQATWSGHVATTMDALILFEACLQGRINHLSRRPYDRERLGLIQSGNVFIYEEYSSGIKRWTDGRHWSPSRVLGNFLVYRELRTAFLPGMTRKVMRPRRAPYSERRGSSDGQTDAEYALIGPLVDSYPFKPCGLVKKIIRVVLNGVPHHLVAYYTLEDVESGRLTRPSWDSTFCNIIPRPELVFQEGFRVPVDQEKDLMSEGSEWYSECLPLGAGDGVMPSNGGAGSGGSNSIDMLYGSYADSAYAESAASRRPSLATISLDSSNSSSNHGHDLGAAADGFYTHGFYKSESHTPQFAGMHHHSSVTNSPVGDGAPPPPPSNYYPLVLPTGVEPPPPPSSLVSFPSRQGVVGGGGHHHHHQQHHHHQNQHHQHPRHHQHYSTADENLLAAHVAGQQQQHHGSMPAYAAGYPICGGLGAPIYGDIQSAHGGQVFDLAYSVTVG</sequence>
<feature type="region of interest" description="Disordered" evidence="2">
    <location>
        <begin position="300"/>
        <end position="387"/>
    </location>
</feature>
<reference evidence="3" key="1">
    <citation type="submission" date="2023-06" db="EMBL/GenBank/DDBJ databases">
        <title>Genome-scale phylogeny and comparative genomics of the fungal order Sordariales.</title>
        <authorList>
            <consortium name="Lawrence Berkeley National Laboratory"/>
            <person name="Hensen N."/>
            <person name="Bonometti L."/>
            <person name="Westerberg I."/>
            <person name="Brannstrom I.O."/>
            <person name="Guillou S."/>
            <person name="Cros-Aarteil S."/>
            <person name="Calhoun S."/>
            <person name="Haridas S."/>
            <person name="Kuo A."/>
            <person name="Mondo S."/>
            <person name="Pangilinan J."/>
            <person name="Riley R."/>
            <person name="Labutti K."/>
            <person name="Andreopoulos B."/>
            <person name="Lipzen A."/>
            <person name="Chen C."/>
            <person name="Yanf M."/>
            <person name="Daum C."/>
            <person name="Ng V."/>
            <person name="Clum A."/>
            <person name="Steindorff A."/>
            <person name="Ohm R."/>
            <person name="Martin F."/>
            <person name="Silar P."/>
            <person name="Natvig D."/>
            <person name="Lalanne C."/>
            <person name="Gautier V."/>
            <person name="Ament-Velasquez S.L."/>
            <person name="Kruys A."/>
            <person name="Hutchinson M.I."/>
            <person name="Powell A.J."/>
            <person name="Barry K."/>
            <person name="Miller A.N."/>
            <person name="Grigoriev I.V."/>
            <person name="Debuchy R."/>
            <person name="Gladieux P."/>
            <person name="Thoren M.H."/>
            <person name="Johannesson H."/>
        </authorList>
    </citation>
    <scope>NUCLEOTIDE SEQUENCE</scope>
    <source>
        <strain evidence="3">8032-3</strain>
    </source>
</reference>
<evidence type="ECO:0000256" key="1">
    <source>
        <dbReference type="ARBA" id="ARBA00008359"/>
    </source>
</evidence>
<dbReference type="Pfam" id="PF09729">
    <property type="entry name" value="Gti1_Pac2"/>
    <property type="match status" value="1"/>
</dbReference>
<dbReference type="GeneID" id="85306679"/>
<evidence type="ECO:0000313" key="3">
    <source>
        <dbReference type="EMBL" id="KAK1770093.1"/>
    </source>
</evidence>
<keyword evidence="4" id="KW-1185">Reference proteome</keyword>
<dbReference type="Proteomes" id="UP001244011">
    <property type="component" value="Unassembled WGS sequence"/>
</dbReference>
<dbReference type="AlphaFoldDB" id="A0AAJ0C4P4"/>
<feature type="compositionally biased region" description="Basic residues" evidence="2">
    <location>
        <begin position="361"/>
        <end position="385"/>
    </location>
</feature>
<dbReference type="RefSeq" id="XP_060286306.1">
    <property type="nucleotide sequence ID" value="XM_060423492.1"/>
</dbReference>
<protein>
    <submittedName>
        <fullName evidence="3">Gti1/Pac2 family-domain-containing protein</fullName>
    </submittedName>
</protein>
<dbReference type="InterPro" id="IPR018608">
    <property type="entry name" value="Gti1/Pac2"/>
</dbReference>
<evidence type="ECO:0000256" key="2">
    <source>
        <dbReference type="SAM" id="MobiDB-lite"/>
    </source>
</evidence>
<dbReference type="PANTHER" id="PTHR28027">
    <property type="entry name" value="TRANSCRIPTIONAL REGULATOR MIT1"/>
    <property type="match status" value="1"/>
</dbReference>
<proteinExistence type="inferred from homology"/>
<dbReference type="GO" id="GO:0003677">
    <property type="term" value="F:DNA binding"/>
    <property type="evidence" value="ECO:0007669"/>
    <property type="project" value="TreeGrafter"/>
</dbReference>
<accession>A0AAJ0C4P4</accession>